<keyword evidence="1" id="KW-0808">Transferase</keyword>
<comment type="caution">
    <text evidence="1">The sequence shown here is derived from an EMBL/GenBank/DDBJ whole genome shotgun (WGS) entry which is preliminary data.</text>
</comment>
<protein>
    <submittedName>
        <fullName evidence="1">Sphingosine N-acyltransferase lag1</fullName>
        <ecNumber evidence="1">2.3.1.24</ecNumber>
    </submittedName>
</protein>
<proteinExistence type="predicted"/>
<keyword evidence="1" id="KW-0012">Acyltransferase</keyword>
<name>A0ACC3B625_9EURO</name>
<evidence type="ECO:0000313" key="1">
    <source>
        <dbReference type="EMBL" id="KAK1145961.1"/>
    </source>
</evidence>
<dbReference type="EC" id="2.3.1.24" evidence="1"/>
<keyword evidence="2" id="KW-1185">Reference proteome</keyword>
<organism evidence="1 2">
    <name type="scientific">Aspergillus melleus</name>
    <dbReference type="NCBI Taxonomy" id="138277"/>
    <lineage>
        <taxon>Eukaryota</taxon>
        <taxon>Fungi</taxon>
        <taxon>Dikarya</taxon>
        <taxon>Ascomycota</taxon>
        <taxon>Pezizomycotina</taxon>
        <taxon>Eurotiomycetes</taxon>
        <taxon>Eurotiomycetidae</taxon>
        <taxon>Eurotiales</taxon>
        <taxon>Aspergillaceae</taxon>
        <taxon>Aspergillus</taxon>
        <taxon>Aspergillus subgen. Circumdati</taxon>
    </lineage>
</organism>
<dbReference type="EMBL" id="JAOPJF010000020">
    <property type="protein sequence ID" value="KAK1145961.1"/>
    <property type="molecule type" value="Genomic_DNA"/>
</dbReference>
<dbReference type="Proteomes" id="UP001177260">
    <property type="component" value="Unassembled WGS sequence"/>
</dbReference>
<gene>
    <name evidence="1" type="primary">LAG1_2</name>
    <name evidence="1" type="ORF">N8T08_003609</name>
</gene>
<reference evidence="1 2" key="1">
    <citation type="journal article" date="2023" name="ACS Omega">
        <title>Identification of the Neoaspergillic Acid Biosynthesis Gene Cluster by Establishing an In Vitro CRISPR-Ribonucleoprotein Genetic System in Aspergillus melleus.</title>
        <authorList>
            <person name="Yuan B."/>
            <person name="Grau M.F."/>
            <person name="Murata R.M."/>
            <person name="Torok T."/>
            <person name="Venkateswaran K."/>
            <person name="Stajich J.E."/>
            <person name="Wang C.C.C."/>
        </authorList>
    </citation>
    <scope>NUCLEOTIDE SEQUENCE [LARGE SCALE GENOMIC DNA]</scope>
    <source>
        <strain evidence="1 2">IMV 1140</strain>
    </source>
</reference>
<sequence>MKLSHQSSSSPFSPFQLISPYLRKWKEASLQHTWLSPLCLCLAIVSLYRLNPTPNNPLHACLFLSYLVPSTTPEHSEFIHAWDSQIQYAKGSADILFVSFYTLVFTFTRELLISSLLPLLARRAGIISPSKQARFSEQLYTALYTPVSTLLGIYLLIDTGILTLPSTPTLESLPSTIVNMRLNTGVMYQDYPHLTHPLLFKAYYLLQASFWAQQMLVLVLGLEVPRRDFKELVIHHFVTVGLIALSWRFHFTYLGLLVFVTHDGSDFFLATSKLLNYLDNPLQVPYFILFTLVWIQTRHVTNLRALYSLLTDFQTTGPWGLNWERQEYKCRISQVITFVLLAALQGLNIVWLFWILRTGWRFLSSGGEVIRDDREGDEDD</sequence>
<evidence type="ECO:0000313" key="2">
    <source>
        <dbReference type="Proteomes" id="UP001177260"/>
    </source>
</evidence>
<accession>A0ACC3B625</accession>